<dbReference type="PATRIC" id="fig|167539.5.peg.1213"/>
<feature type="transmembrane region" description="Helical" evidence="1">
    <location>
        <begin position="16"/>
        <end position="39"/>
    </location>
</feature>
<dbReference type="AlphaFoldDB" id="Q7VBD7"/>
<evidence type="ECO:0000313" key="3">
    <source>
        <dbReference type="Proteomes" id="UP000001420"/>
    </source>
</evidence>
<gene>
    <name evidence="2" type="ordered locus">Pro_1158</name>
</gene>
<keyword evidence="1" id="KW-0812">Transmembrane</keyword>
<dbReference type="EnsemblBacteria" id="AAQ00203">
    <property type="protein sequence ID" value="AAQ00203"/>
    <property type="gene ID" value="Pro_1158"/>
</dbReference>
<evidence type="ECO:0000313" key="2">
    <source>
        <dbReference type="EMBL" id="AAQ00203.1"/>
    </source>
</evidence>
<proteinExistence type="predicted"/>
<dbReference type="RefSeq" id="WP_011125310.1">
    <property type="nucleotide sequence ID" value="NC_005042.1"/>
</dbReference>
<protein>
    <submittedName>
        <fullName evidence="2">Uncharacterized protein</fullName>
    </submittedName>
</protein>
<sequence>MDSTNKISNKSNEKDLVSLFISILLTMIIIFIESIYILIRAIDKGILKKEVLSRKSNLGFDIDIIIK</sequence>
<dbReference type="KEGG" id="pma:Pro_1158"/>
<reference evidence="2 3" key="1">
    <citation type="journal article" date="2003" name="Proc. Natl. Acad. Sci. U.S.A.">
        <title>Genome sequence of the cyanobacterium Prochlorococcus marinus SS120, a nearly minimal oxyphototrophic genome.</title>
        <authorList>
            <person name="Dufresne A."/>
            <person name="Salanoubat M."/>
            <person name="Partensky F."/>
            <person name="Artiguenave F."/>
            <person name="Axmann I.M."/>
            <person name="Barbe V."/>
            <person name="Duprat S."/>
            <person name="Galperin M.Y."/>
            <person name="Koonin E.V."/>
            <person name="Le Gall F."/>
            <person name="Makarova K.S."/>
            <person name="Ostrowski M."/>
            <person name="Oztas S."/>
            <person name="Robert C."/>
            <person name="Rogozin I.B."/>
            <person name="Scanlan D.J."/>
            <person name="Tandeau de Marsac N."/>
            <person name="Weissenbach J."/>
            <person name="Wincker P."/>
            <person name="Wolf Y.I."/>
            <person name="Hess W.R."/>
        </authorList>
    </citation>
    <scope>NUCLEOTIDE SEQUENCE [LARGE SCALE GENOMIC DNA]</scope>
    <source>
        <strain evidence="3">SARG / CCMP1375 / SS120</strain>
    </source>
</reference>
<name>Q7VBD7_PROMA</name>
<organism evidence="2 3">
    <name type="scientific">Prochlorococcus marinus (strain SARG / CCMP1375 / SS120)</name>
    <dbReference type="NCBI Taxonomy" id="167539"/>
    <lineage>
        <taxon>Bacteria</taxon>
        <taxon>Bacillati</taxon>
        <taxon>Cyanobacteriota</taxon>
        <taxon>Cyanophyceae</taxon>
        <taxon>Synechococcales</taxon>
        <taxon>Prochlorococcaceae</taxon>
        <taxon>Prochlorococcus</taxon>
    </lineage>
</organism>
<keyword evidence="1" id="KW-1133">Transmembrane helix</keyword>
<dbReference type="Proteomes" id="UP000001420">
    <property type="component" value="Chromosome"/>
</dbReference>
<keyword evidence="1" id="KW-0472">Membrane</keyword>
<accession>Q7VBD7</accession>
<dbReference type="EMBL" id="AE017126">
    <property type="protein sequence ID" value="AAQ00203.1"/>
    <property type="molecule type" value="Genomic_DNA"/>
</dbReference>
<dbReference type="HOGENOM" id="CLU_204619_0_0_3"/>
<keyword evidence="3" id="KW-1185">Reference proteome</keyword>
<evidence type="ECO:0000256" key="1">
    <source>
        <dbReference type="SAM" id="Phobius"/>
    </source>
</evidence>